<accession>A0A9X1YL08</accession>
<dbReference type="RefSeq" id="WP_275684307.1">
    <property type="nucleotide sequence ID" value="NZ_JAJLJH010000008.1"/>
</dbReference>
<sequence length="158" mass="17466">MDLILWRHAEAGDHLADPVADLERPLSPKGERQARRVADWLNQFLPDSARVLTSPALRCQQTVAALGRRVKKTPALGPDGDVEGLLAATRWPDSREAVLVVGHQPTLGRVAAYLMAGESARFGDPWTIKKGSVWWLRHRPREGRAEVQIIAVRTAEGL</sequence>
<proteinExistence type="predicted"/>
<dbReference type="SUPFAM" id="SSF53254">
    <property type="entry name" value="Phosphoglycerate mutase-like"/>
    <property type="match status" value="1"/>
</dbReference>
<dbReference type="Gene3D" id="3.40.50.1240">
    <property type="entry name" value="Phosphoglycerate mutase-like"/>
    <property type="match status" value="1"/>
</dbReference>
<reference evidence="1" key="1">
    <citation type="submission" date="2021-11" db="EMBL/GenBank/DDBJ databases">
        <title>BS-T2-15 a new species belonging to the Comamonadaceae family isolated from the soil of a French oak forest.</title>
        <authorList>
            <person name="Mieszkin S."/>
            <person name="Alain K."/>
        </authorList>
    </citation>
    <scope>NUCLEOTIDE SEQUENCE</scope>
    <source>
        <strain evidence="1">BS-T2-15</strain>
    </source>
</reference>
<dbReference type="InterPro" id="IPR013078">
    <property type="entry name" value="His_Pase_superF_clade-1"/>
</dbReference>
<dbReference type="Proteomes" id="UP001139353">
    <property type="component" value="Unassembled WGS sequence"/>
</dbReference>
<name>A0A9X1YL08_9BURK</name>
<dbReference type="EMBL" id="JAJLJH010000008">
    <property type="protein sequence ID" value="MCK9688259.1"/>
    <property type="molecule type" value="Genomic_DNA"/>
</dbReference>
<keyword evidence="2" id="KW-1185">Reference proteome</keyword>
<dbReference type="SMART" id="SM00855">
    <property type="entry name" value="PGAM"/>
    <property type="match status" value="1"/>
</dbReference>
<dbReference type="AlphaFoldDB" id="A0A9X1YL08"/>
<dbReference type="CDD" id="cd07067">
    <property type="entry name" value="HP_PGM_like"/>
    <property type="match status" value="1"/>
</dbReference>
<protein>
    <submittedName>
        <fullName evidence="1">Histidine phosphatase family protein</fullName>
    </submittedName>
</protein>
<dbReference type="InterPro" id="IPR029033">
    <property type="entry name" value="His_PPase_superfam"/>
</dbReference>
<gene>
    <name evidence="1" type="ORF">LPC04_21340</name>
</gene>
<evidence type="ECO:0000313" key="2">
    <source>
        <dbReference type="Proteomes" id="UP001139353"/>
    </source>
</evidence>
<organism evidence="1 2">
    <name type="scientific">Scleromatobacter humisilvae</name>
    <dbReference type="NCBI Taxonomy" id="2897159"/>
    <lineage>
        <taxon>Bacteria</taxon>
        <taxon>Pseudomonadati</taxon>
        <taxon>Pseudomonadota</taxon>
        <taxon>Betaproteobacteria</taxon>
        <taxon>Burkholderiales</taxon>
        <taxon>Sphaerotilaceae</taxon>
        <taxon>Scleromatobacter</taxon>
    </lineage>
</organism>
<dbReference type="Pfam" id="PF00300">
    <property type="entry name" value="His_Phos_1"/>
    <property type="match status" value="1"/>
</dbReference>
<comment type="caution">
    <text evidence="1">The sequence shown here is derived from an EMBL/GenBank/DDBJ whole genome shotgun (WGS) entry which is preliminary data.</text>
</comment>
<evidence type="ECO:0000313" key="1">
    <source>
        <dbReference type="EMBL" id="MCK9688259.1"/>
    </source>
</evidence>